<evidence type="ECO:0000313" key="6">
    <source>
        <dbReference type="Proteomes" id="UP000509303"/>
    </source>
</evidence>
<keyword evidence="6" id="KW-1185">Reference proteome</keyword>
<dbReference type="GO" id="GO:0016787">
    <property type="term" value="F:hydrolase activity"/>
    <property type="evidence" value="ECO:0007669"/>
    <property type="project" value="UniProtKB-KW"/>
</dbReference>
<accession>A0A7H8NJN5</accession>
<name>A0A7H8NJN5_9ACTN</name>
<dbReference type="GO" id="GO:0005525">
    <property type="term" value="F:GTP binding"/>
    <property type="evidence" value="ECO:0007669"/>
    <property type="project" value="UniProtKB-KW"/>
</dbReference>
<evidence type="ECO:0000256" key="2">
    <source>
        <dbReference type="ARBA" id="ARBA00022741"/>
    </source>
</evidence>
<evidence type="ECO:0000256" key="1">
    <source>
        <dbReference type="ARBA" id="ARBA00005290"/>
    </source>
</evidence>
<dbReference type="Proteomes" id="UP000509303">
    <property type="component" value="Chromosome"/>
</dbReference>
<protein>
    <submittedName>
        <fullName evidence="5">ATP/GTP-binding protein</fullName>
    </submittedName>
</protein>
<dbReference type="InterPro" id="IPR052705">
    <property type="entry name" value="Gliding_Motility_GTPase"/>
</dbReference>
<organism evidence="5 6">
    <name type="scientific">Streptomyces buecherae</name>
    <dbReference type="NCBI Taxonomy" id="2763006"/>
    <lineage>
        <taxon>Bacteria</taxon>
        <taxon>Bacillati</taxon>
        <taxon>Actinomycetota</taxon>
        <taxon>Actinomycetes</taxon>
        <taxon>Kitasatosporales</taxon>
        <taxon>Streptomycetaceae</taxon>
        <taxon>Streptomyces</taxon>
    </lineage>
</organism>
<dbReference type="EMBL" id="CP054929">
    <property type="protein sequence ID" value="QKW54769.1"/>
    <property type="molecule type" value="Genomic_DNA"/>
</dbReference>
<dbReference type="CDD" id="cd00882">
    <property type="entry name" value="Ras_like_GTPase"/>
    <property type="match status" value="1"/>
</dbReference>
<proteinExistence type="inferred from homology"/>
<gene>
    <name evidence="5" type="ORF">HUT08_25655</name>
</gene>
<dbReference type="InterPro" id="IPR004130">
    <property type="entry name" value="Gpn"/>
</dbReference>
<dbReference type="Pfam" id="PF03029">
    <property type="entry name" value="ATP_bind_1"/>
    <property type="match status" value="1"/>
</dbReference>
<dbReference type="InterPro" id="IPR027417">
    <property type="entry name" value="P-loop_NTPase"/>
</dbReference>
<evidence type="ECO:0000256" key="4">
    <source>
        <dbReference type="ARBA" id="ARBA00023134"/>
    </source>
</evidence>
<dbReference type="Gene3D" id="3.40.50.300">
    <property type="entry name" value="P-loop containing nucleotide triphosphate hydrolases"/>
    <property type="match status" value="1"/>
</dbReference>
<dbReference type="SUPFAM" id="SSF52540">
    <property type="entry name" value="P-loop containing nucleoside triphosphate hydrolases"/>
    <property type="match status" value="1"/>
</dbReference>
<evidence type="ECO:0000313" key="5">
    <source>
        <dbReference type="EMBL" id="QKW54769.1"/>
    </source>
</evidence>
<dbReference type="AlphaFoldDB" id="A0A7H8NJN5"/>
<evidence type="ECO:0000256" key="3">
    <source>
        <dbReference type="ARBA" id="ARBA00022801"/>
    </source>
</evidence>
<comment type="similarity">
    <text evidence="1">Belongs to the GPN-loop GTPase family.</text>
</comment>
<dbReference type="PANTHER" id="PTHR42708">
    <property type="entry name" value="ATP/GTP-BINDING PROTEIN-RELATED"/>
    <property type="match status" value="1"/>
</dbReference>
<keyword evidence="2" id="KW-0547">Nucleotide-binding</keyword>
<sequence length="229" mass="24665">MDGSIDIVGHAGAPSGVVGLDERAAADEVARLLAAEEGLQGWQFDRTRAPTATKIVVAGGFGVGKTTFVGSVSEITPLQTEALMTQASVDVDDIEATPHKTTTTVAMDFGRLTLASDLVLYLFGTPGQQRFWFMWDDLVRGAIGAIVLVDTRRLEDSWPALDYFESGGLPYVVAVNHFEGTEEYTAADVRDALSVPPHVPIVIMDARRRDTVVETLLALVGYALDRTPE</sequence>
<keyword evidence="3" id="KW-0378">Hydrolase</keyword>
<dbReference type="PANTHER" id="PTHR42708:SF1">
    <property type="entry name" value="GLIDING MOTILITY PROTEIN MGLA"/>
    <property type="match status" value="1"/>
</dbReference>
<reference evidence="5 6" key="1">
    <citation type="submission" date="2020-06" db="EMBL/GenBank/DDBJ databases">
        <title>Genome mining for natural products.</title>
        <authorList>
            <person name="Zhang B."/>
            <person name="Shi J."/>
            <person name="Ge H."/>
        </authorList>
    </citation>
    <scope>NUCLEOTIDE SEQUENCE [LARGE SCALE GENOMIC DNA]</scope>
    <source>
        <strain evidence="5 6">NA00687</strain>
    </source>
</reference>
<keyword evidence="4" id="KW-0342">GTP-binding</keyword>